<sequence>MHPDSASYFSKLKFLLVAGVGLFGDGYLNISIGLVVPMLGYLYFEDNKNKIPTFSGDLIKAGLAIGMVCGQLGFGIFGDALGRHRIYGKELIITIFGTLMVILMPWGRISHQGVLAWMTVFRIVTGFGIGGDYPMTSSLSAEHTPMGSRAKLVTTVFSCIGTGSMTSSIVYLVLLAAFKSAINDNIHHLQWVWRLLFGLGLIPLAVTLYFRLTMPESKPYEQYVAKETSLKHNGQRGLHQQWQDFREYFSDWKHAKVLFGVSMAWFLFDIAFYGVNLNQSIVLSKIGFGKADTPWGTLWNTAVGNIIVSSAGYLPGFYIGIFLPDLVGRINQQFWCSVVVTILYAIWAGVTNHTSTGGLVTLFTLSQLVLNMGPNTTTFLLPVEVFPTRVRGTAHGIAAASGKLGAIVTAFAFGSLTDAIGLPGVLGFLSGIMALCAAVTLLIPETKGRSLDEIERGVLYGQDTSVESDQTSSSAVSSPEIEGKDRVFPKSAEV</sequence>
<keyword evidence="3 6" id="KW-1133">Transmembrane helix</keyword>
<dbReference type="GO" id="GO:0046943">
    <property type="term" value="F:carboxylic acid transmembrane transporter activity"/>
    <property type="evidence" value="ECO:0007669"/>
    <property type="project" value="TreeGrafter"/>
</dbReference>
<feature type="transmembrane region" description="Helical" evidence="6">
    <location>
        <begin position="334"/>
        <end position="350"/>
    </location>
</feature>
<feature type="compositionally biased region" description="Basic and acidic residues" evidence="5">
    <location>
        <begin position="481"/>
        <end position="494"/>
    </location>
</feature>
<dbReference type="InterPro" id="IPR020846">
    <property type="entry name" value="MFS_dom"/>
</dbReference>
<dbReference type="Proteomes" id="UP001345827">
    <property type="component" value="Unassembled WGS sequence"/>
</dbReference>
<evidence type="ECO:0000256" key="4">
    <source>
        <dbReference type="ARBA" id="ARBA00023136"/>
    </source>
</evidence>
<name>A0AAV9PZ24_9PEZI</name>
<comment type="subcellular location">
    <subcellularLocation>
        <location evidence="1">Membrane</location>
        <topology evidence="1">Multi-pass membrane protein</topology>
    </subcellularLocation>
</comment>
<feature type="domain" description="Major facilitator superfamily (MFS) profile" evidence="7">
    <location>
        <begin position="14"/>
        <end position="448"/>
    </location>
</feature>
<dbReference type="InterPro" id="IPR005829">
    <property type="entry name" value="Sugar_transporter_CS"/>
</dbReference>
<dbReference type="PROSITE" id="PS00217">
    <property type="entry name" value="SUGAR_TRANSPORT_2"/>
    <property type="match status" value="1"/>
</dbReference>
<protein>
    <recommendedName>
        <fullName evidence="7">Major facilitator superfamily (MFS) profile domain-containing protein</fullName>
    </recommendedName>
</protein>
<evidence type="ECO:0000256" key="6">
    <source>
        <dbReference type="SAM" id="Phobius"/>
    </source>
</evidence>
<dbReference type="InterPro" id="IPR036259">
    <property type="entry name" value="MFS_trans_sf"/>
</dbReference>
<organism evidence="8 9">
    <name type="scientific">Vermiconidia calcicola</name>
    <dbReference type="NCBI Taxonomy" id="1690605"/>
    <lineage>
        <taxon>Eukaryota</taxon>
        <taxon>Fungi</taxon>
        <taxon>Dikarya</taxon>
        <taxon>Ascomycota</taxon>
        <taxon>Pezizomycotina</taxon>
        <taxon>Dothideomycetes</taxon>
        <taxon>Dothideomycetidae</taxon>
        <taxon>Mycosphaerellales</taxon>
        <taxon>Extremaceae</taxon>
        <taxon>Vermiconidia</taxon>
    </lineage>
</organism>
<feature type="transmembrane region" description="Helical" evidence="6">
    <location>
        <begin position="90"/>
        <end position="108"/>
    </location>
</feature>
<accession>A0AAV9PZ24</accession>
<reference evidence="8 9" key="1">
    <citation type="submission" date="2023-06" db="EMBL/GenBank/DDBJ databases">
        <title>Black Yeasts Isolated from many extreme environments.</title>
        <authorList>
            <person name="Coleine C."/>
            <person name="Stajich J.E."/>
            <person name="Selbmann L."/>
        </authorList>
    </citation>
    <scope>NUCLEOTIDE SEQUENCE [LARGE SCALE GENOMIC DNA]</scope>
    <source>
        <strain evidence="8 9">CCFEE 5887</strain>
    </source>
</reference>
<feature type="transmembrane region" description="Helical" evidence="6">
    <location>
        <begin position="114"/>
        <end position="131"/>
    </location>
</feature>
<proteinExistence type="predicted"/>
<evidence type="ECO:0000256" key="5">
    <source>
        <dbReference type="SAM" id="MobiDB-lite"/>
    </source>
</evidence>
<keyword evidence="2 6" id="KW-0812">Transmembrane</keyword>
<evidence type="ECO:0000256" key="2">
    <source>
        <dbReference type="ARBA" id="ARBA00022692"/>
    </source>
</evidence>
<dbReference type="InterPro" id="IPR005828">
    <property type="entry name" value="MFS_sugar_transport-like"/>
</dbReference>
<feature type="transmembrane region" description="Helical" evidence="6">
    <location>
        <begin position="394"/>
        <end position="414"/>
    </location>
</feature>
<comment type="caution">
    <text evidence="8">The sequence shown here is derived from an EMBL/GenBank/DDBJ whole genome shotgun (WGS) entry which is preliminary data.</text>
</comment>
<dbReference type="CDD" id="cd17364">
    <property type="entry name" value="MFS_PhT"/>
    <property type="match status" value="1"/>
</dbReference>
<feature type="transmembrane region" description="Helical" evidence="6">
    <location>
        <begin position="420"/>
        <end position="443"/>
    </location>
</feature>
<gene>
    <name evidence="8" type="ORF">LTR25_008229</name>
</gene>
<evidence type="ECO:0000313" key="9">
    <source>
        <dbReference type="Proteomes" id="UP001345827"/>
    </source>
</evidence>
<dbReference type="Pfam" id="PF00083">
    <property type="entry name" value="Sugar_tr"/>
    <property type="match status" value="1"/>
</dbReference>
<feature type="transmembrane region" description="Helical" evidence="6">
    <location>
        <begin position="257"/>
        <end position="275"/>
    </location>
</feature>
<evidence type="ECO:0000259" key="7">
    <source>
        <dbReference type="PROSITE" id="PS50850"/>
    </source>
</evidence>
<evidence type="ECO:0000313" key="8">
    <source>
        <dbReference type="EMBL" id="KAK5531899.1"/>
    </source>
</evidence>
<dbReference type="Gene3D" id="1.20.1250.20">
    <property type="entry name" value="MFS general substrate transporter like domains"/>
    <property type="match status" value="1"/>
</dbReference>
<feature type="transmembrane region" description="Helical" evidence="6">
    <location>
        <begin position="302"/>
        <end position="322"/>
    </location>
</feature>
<feature type="transmembrane region" description="Helical" evidence="6">
    <location>
        <begin position="356"/>
        <end position="373"/>
    </location>
</feature>
<feature type="region of interest" description="Disordered" evidence="5">
    <location>
        <begin position="462"/>
        <end position="494"/>
    </location>
</feature>
<feature type="transmembrane region" description="Helical" evidence="6">
    <location>
        <begin position="152"/>
        <end position="179"/>
    </location>
</feature>
<dbReference type="PROSITE" id="PS50850">
    <property type="entry name" value="MFS"/>
    <property type="match status" value="1"/>
</dbReference>
<evidence type="ECO:0000256" key="1">
    <source>
        <dbReference type="ARBA" id="ARBA00004141"/>
    </source>
</evidence>
<dbReference type="PANTHER" id="PTHR23508:SF10">
    <property type="entry name" value="CARBOXYLIC ACID TRANSPORTER PROTEIN HOMOLOG"/>
    <property type="match status" value="1"/>
</dbReference>
<feature type="compositionally biased region" description="Polar residues" evidence="5">
    <location>
        <begin position="462"/>
        <end position="477"/>
    </location>
</feature>
<dbReference type="EMBL" id="JAXLQG010000016">
    <property type="protein sequence ID" value="KAK5531899.1"/>
    <property type="molecule type" value="Genomic_DNA"/>
</dbReference>
<dbReference type="AlphaFoldDB" id="A0AAV9PZ24"/>
<dbReference type="GO" id="GO:0005886">
    <property type="term" value="C:plasma membrane"/>
    <property type="evidence" value="ECO:0007669"/>
    <property type="project" value="TreeGrafter"/>
</dbReference>
<keyword evidence="9" id="KW-1185">Reference proteome</keyword>
<feature type="transmembrane region" description="Helical" evidence="6">
    <location>
        <begin position="191"/>
        <end position="210"/>
    </location>
</feature>
<feature type="transmembrane region" description="Helical" evidence="6">
    <location>
        <begin position="58"/>
        <end position="78"/>
    </location>
</feature>
<keyword evidence="4 6" id="KW-0472">Membrane</keyword>
<dbReference type="PANTHER" id="PTHR23508">
    <property type="entry name" value="CARBOXYLIC ACID TRANSPORTER PROTEIN HOMOLOG"/>
    <property type="match status" value="1"/>
</dbReference>
<feature type="transmembrane region" description="Helical" evidence="6">
    <location>
        <begin position="12"/>
        <end position="38"/>
    </location>
</feature>
<evidence type="ECO:0000256" key="3">
    <source>
        <dbReference type="ARBA" id="ARBA00022989"/>
    </source>
</evidence>
<dbReference type="SUPFAM" id="SSF103473">
    <property type="entry name" value="MFS general substrate transporter"/>
    <property type="match status" value="1"/>
</dbReference>